<feature type="domain" description="RecF/RecN/SMC N-terminal" evidence="2">
    <location>
        <begin position="28"/>
        <end position="545"/>
    </location>
</feature>
<dbReference type="PANTHER" id="PTHR43977">
    <property type="entry name" value="STRUCTURAL MAINTENANCE OF CHROMOSOMES PROTEIN 3"/>
    <property type="match status" value="1"/>
</dbReference>
<evidence type="ECO:0000259" key="2">
    <source>
        <dbReference type="Pfam" id="PF02463"/>
    </source>
</evidence>
<feature type="coiled-coil region" evidence="1">
    <location>
        <begin position="159"/>
        <end position="289"/>
    </location>
</feature>
<dbReference type="GO" id="GO:0005524">
    <property type="term" value="F:ATP binding"/>
    <property type="evidence" value="ECO:0007669"/>
    <property type="project" value="InterPro"/>
</dbReference>
<dbReference type="Pfam" id="PF02463">
    <property type="entry name" value="SMC_N"/>
    <property type="match status" value="1"/>
</dbReference>
<dbReference type="GO" id="GO:0051276">
    <property type="term" value="P:chromosome organization"/>
    <property type="evidence" value="ECO:0007669"/>
    <property type="project" value="InterPro"/>
</dbReference>
<dbReference type="InterPro" id="IPR027417">
    <property type="entry name" value="P-loop_NTPase"/>
</dbReference>
<dbReference type="Gene3D" id="3.40.50.300">
    <property type="entry name" value="P-loop containing nucleotide triphosphate hydrolases"/>
    <property type="match status" value="1"/>
</dbReference>
<organism evidence="3 4">
    <name type="scientific">Candidatus Parvarchaeum acidiphilum ARMAN-4</name>
    <dbReference type="NCBI Taxonomy" id="662760"/>
    <lineage>
        <taxon>Archaea</taxon>
        <taxon>Candidatus Parvarchaeota</taxon>
        <taxon>Candidatus Parvarchaeum</taxon>
    </lineage>
</organism>
<accession>D2EEG1</accession>
<feature type="coiled-coil region" evidence="1">
    <location>
        <begin position="89"/>
        <end position="123"/>
    </location>
</feature>
<evidence type="ECO:0000256" key="1">
    <source>
        <dbReference type="SAM" id="Coils"/>
    </source>
</evidence>
<name>D2EEG1_PARA4</name>
<dbReference type="Proteomes" id="UP000009375">
    <property type="component" value="Unassembled WGS sequence"/>
</dbReference>
<reference evidence="3 4" key="1">
    <citation type="journal article" date="2010" name="Proc. Natl. Acad. Sci. U.S.A.">
        <title>Enigmatic, ultrasmall, uncultivated Archaea.</title>
        <authorList>
            <person name="Baker B.J."/>
            <person name="Comolli L.R."/>
            <person name="Dick G.J."/>
            <person name="Hauser L.J."/>
            <person name="Hyatt D."/>
            <person name="Dill B.D."/>
            <person name="Land M.L."/>
            <person name="Verberkmoes N.C."/>
            <person name="Hettich R.L."/>
            <person name="Banfield J.F."/>
        </authorList>
    </citation>
    <scope>NUCLEOTIDE SEQUENCE [LARGE SCALE GENOMIC DNA]</scope>
</reference>
<feature type="coiled-coil region" evidence="1">
    <location>
        <begin position="369"/>
        <end position="403"/>
    </location>
</feature>
<dbReference type="Gene3D" id="3.30.70.1620">
    <property type="match status" value="1"/>
</dbReference>
<dbReference type="AlphaFoldDB" id="D2EEG1"/>
<dbReference type="Gene3D" id="6.10.250.3110">
    <property type="match status" value="1"/>
</dbReference>
<dbReference type="EMBL" id="GG730040">
    <property type="protein sequence ID" value="EEZ93179.1"/>
    <property type="molecule type" value="Genomic_DNA"/>
</dbReference>
<dbReference type="SUPFAM" id="SSF52540">
    <property type="entry name" value="P-loop containing nucleoside triphosphate hydrolases"/>
    <property type="match status" value="1"/>
</dbReference>
<dbReference type="InterPro" id="IPR003395">
    <property type="entry name" value="RecF/RecN/SMC_N"/>
</dbReference>
<dbReference type="GO" id="GO:0005694">
    <property type="term" value="C:chromosome"/>
    <property type="evidence" value="ECO:0007669"/>
    <property type="project" value="InterPro"/>
</dbReference>
<sequence>MRSSYNFNKIDDTRVIDYIINLVNFEQNLLRVMQFVFGDTILVRDFDAAKELISKYRMVLQDGTVFERTGTVSGGHFDIPNILNVNKKIAEITAELDTHSKLKEKYDEEVIEKESTLNSLMTEIKVRQKTLDETKIKINQLLKEKSKFTGTESEISDSIRALEGEKTNLSSKLEELEKDKPEKIIDHKKEIEALDREVNELQVKVATSGNKLSAVLMSEINNLEKRFSQLNKERDKFENEIEEVQNAIKDTQENYDKARKELSARSNNLSMLRKRRNELSIELGTLQKQHDDIYNRSQKIVSDLNALKVKEAGSKVKFETAEEEYNKYKVDGVKIEEGETIEKITKELNQLNSKINSFGPINELALKTFMETQQQYEEFNVKLEKLNEEKGRILAVISEIEQKKLESFMKTLSDINSIFTKVFNSITKGKAELVPEDPNNVFSSGLDIAVELPNKRVRNIRGLSGGELSVLAISLIMALSKYTDAVFYVLDEVDAALDAINAGNFSALVKAYSDSSQFIIISHNETTLINADVIYGVTMNDQGISRVVRVKMPEQSNQ</sequence>
<evidence type="ECO:0000313" key="3">
    <source>
        <dbReference type="EMBL" id="EEZ93179.1"/>
    </source>
</evidence>
<keyword evidence="1" id="KW-0175">Coiled coil</keyword>
<protein>
    <submittedName>
        <fullName evidence="3">SMC domain protein</fullName>
    </submittedName>
</protein>
<evidence type="ECO:0000313" key="4">
    <source>
        <dbReference type="Proteomes" id="UP000009375"/>
    </source>
</evidence>
<proteinExistence type="predicted"/>
<gene>
    <name evidence="3" type="ORF">BJBARM4_0101</name>
</gene>